<evidence type="ECO:0000313" key="6">
    <source>
        <dbReference type="Proteomes" id="UP000266206"/>
    </source>
</evidence>
<comment type="caution">
    <text evidence="5">The sequence shown here is derived from an EMBL/GenBank/DDBJ whole genome shotgun (WGS) entry which is preliminary data.</text>
</comment>
<evidence type="ECO:0000256" key="3">
    <source>
        <dbReference type="ARBA" id="ARBA00023163"/>
    </source>
</evidence>
<dbReference type="InterPro" id="IPR016032">
    <property type="entry name" value="Sig_transdc_resp-reg_C-effctor"/>
</dbReference>
<name>A0A3A1YY30_9BURK</name>
<dbReference type="CDD" id="cd06170">
    <property type="entry name" value="LuxR_C_like"/>
    <property type="match status" value="1"/>
</dbReference>
<proteinExistence type="predicted"/>
<evidence type="ECO:0000259" key="4">
    <source>
        <dbReference type="PROSITE" id="PS50043"/>
    </source>
</evidence>
<accession>A0A3A1YY30</accession>
<dbReference type="InterPro" id="IPR000792">
    <property type="entry name" value="Tscrpt_reg_LuxR_C"/>
</dbReference>
<dbReference type="PANTHER" id="PTHR44688">
    <property type="entry name" value="DNA-BINDING TRANSCRIPTIONAL ACTIVATOR DEVR_DOSR"/>
    <property type="match status" value="1"/>
</dbReference>
<dbReference type="Proteomes" id="UP000266206">
    <property type="component" value="Unassembled WGS sequence"/>
</dbReference>
<dbReference type="Pfam" id="PF00196">
    <property type="entry name" value="GerE"/>
    <property type="match status" value="1"/>
</dbReference>
<dbReference type="PRINTS" id="PR00038">
    <property type="entry name" value="HTHLUXR"/>
</dbReference>
<dbReference type="Gene3D" id="1.10.10.10">
    <property type="entry name" value="Winged helix-like DNA-binding domain superfamily/Winged helix DNA-binding domain"/>
    <property type="match status" value="1"/>
</dbReference>
<keyword evidence="1" id="KW-0805">Transcription regulation</keyword>
<dbReference type="SUPFAM" id="SSF46894">
    <property type="entry name" value="C-terminal effector domain of the bipartite response regulators"/>
    <property type="match status" value="1"/>
</dbReference>
<keyword evidence="2" id="KW-0238">DNA-binding</keyword>
<dbReference type="GO" id="GO:0006355">
    <property type="term" value="P:regulation of DNA-templated transcription"/>
    <property type="evidence" value="ECO:0007669"/>
    <property type="project" value="InterPro"/>
</dbReference>
<dbReference type="GO" id="GO:0003677">
    <property type="term" value="F:DNA binding"/>
    <property type="evidence" value="ECO:0007669"/>
    <property type="project" value="UniProtKB-KW"/>
</dbReference>
<dbReference type="PANTHER" id="PTHR44688:SF16">
    <property type="entry name" value="DNA-BINDING TRANSCRIPTIONAL ACTIVATOR DEVR_DOSR"/>
    <property type="match status" value="1"/>
</dbReference>
<evidence type="ECO:0000256" key="1">
    <source>
        <dbReference type="ARBA" id="ARBA00023015"/>
    </source>
</evidence>
<sequence length="140" mass="16012">MDHTQFEVKPFCILSPREREVMLGIVEGMSNKYIALEMALSQRTVEAHRARIFDKTDVRNAVQLTRLWLRSLGISDYQGRWPVYRFCKAGDAQGAVGPSGMRECTKAQCSESHRCAYDAVIPNGFPYKWFKDDSSMRADL</sequence>
<protein>
    <recommendedName>
        <fullName evidence="4">HTH luxR-type domain-containing protein</fullName>
    </recommendedName>
</protein>
<dbReference type="EMBL" id="NQYH01000001">
    <property type="protein sequence ID" value="RIY42219.1"/>
    <property type="molecule type" value="Genomic_DNA"/>
</dbReference>
<reference evidence="5 6" key="1">
    <citation type="submission" date="2017-08" db="EMBL/GenBank/DDBJ databases">
        <title>Pusillimonas indicus sp. nov., a member of the family Alcaligenaceae isolated from surface seawater.</title>
        <authorList>
            <person name="Li J."/>
        </authorList>
    </citation>
    <scope>NUCLEOTIDE SEQUENCE [LARGE SCALE GENOMIC DNA]</scope>
    <source>
        <strain evidence="5 6">L52-1-41</strain>
    </source>
</reference>
<organism evidence="5 6">
    <name type="scientific">Neopusillimonas maritima</name>
    <dbReference type="NCBI Taxonomy" id="2026239"/>
    <lineage>
        <taxon>Bacteria</taxon>
        <taxon>Pseudomonadati</taxon>
        <taxon>Pseudomonadota</taxon>
        <taxon>Betaproteobacteria</taxon>
        <taxon>Burkholderiales</taxon>
        <taxon>Alcaligenaceae</taxon>
        <taxon>Neopusillimonas</taxon>
    </lineage>
</organism>
<gene>
    <name evidence="5" type="ORF">CJP73_01910</name>
</gene>
<evidence type="ECO:0000256" key="2">
    <source>
        <dbReference type="ARBA" id="ARBA00023125"/>
    </source>
</evidence>
<dbReference type="PROSITE" id="PS50043">
    <property type="entry name" value="HTH_LUXR_2"/>
    <property type="match status" value="1"/>
</dbReference>
<feature type="domain" description="HTH luxR-type" evidence="4">
    <location>
        <begin position="7"/>
        <end position="72"/>
    </location>
</feature>
<keyword evidence="3" id="KW-0804">Transcription</keyword>
<dbReference type="RefSeq" id="WP_119515338.1">
    <property type="nucleotide sequence ID" value="NZ_NQYH01000001.1"/>
</dbReference>
<dbReference type="SMART" id="SM00421">
    <property type="entry name" value="HTH_LUXR"/>
    <property type="match status" value="1"/>
</dbReference>
<dbReference type="OrthoDB" id="9154877at2"/>
<dbReference type="InterPro" id="IPR036388">
    <property type="entry name" value="WH-like_DNA-bd_sf"/>
</dbReference>
<evidence type="ECO:0000313" key="5">
    <source>
        <dbReference type="EMBL" id="RIY42219.1"/>
    </source>
</evidence>
<dbReference type="PROSITE" id="PS00622">
    <property type="entry name" value="HTH_LUXR_1"/>
    <property type="match status" value="1"/>
</dbReference>
<dbReference type="AlphaFoldDB" id="A0A3A1YY30"/>